<keyword evidence="4" id="KW-1185">Reference proteome</keyword>
<dbReference type="RefSeq" id="WP_121522690.1">
    <property type="nucleotide sequence ID" value="NZ_RCHR01000003.1"/>
</dbReference>
<dbReference type="OrthoDB" id="6165729at2"/>
<dbReference type="InterPro" id="IPR037103">
    <property type="entry name" value="Tubulin/FtsZ-like_C"/>
</dbReference>
<dbReference type="NCBIfam" id="TIGR02058">
    <property type="entry name" value="lin0512_fam"/>
    <property type="match status" value="1"/>
</dbReference>
<accession>A0A498D8Z6</accession>
<dbReference type="Gene3D" id="3.30.1330.20">
    <property type="entry name" value="Tubulin/FtsZ, C-terminal domain"/>
    <property type="match status" value="1"/>
</dbReference>
<organism evidence="3 4">
    <name type="scientific">Oceanobacillus piezotolerans</name>
    <dbReference type="NCBI Taxonomy" id="2448030"/>
    <lineage>
        <taxon>Bacteria</taxon>
        <taxon>Bacillati</taxon>
        <taxon>Bacillota</taxon>
        <taxon>Bacilli</taxon>
        <taxon>Bacillales</taxon>
        <taxon>Bacillaceae</taxon>
        <taxon>Oceanobacillus</taxon>
    </lineage>
</organism>
<reference evidence="3 4" key="1">
    <citation type="submission" date="2018-10" db="EMBL/GenBank/DDBJ databases">
        <title>Oceanobacillus sp. YLB-02 draft genome.</title>
        <authorList>
            <person name="Yu L."/>
        </authorList>
    </citation>
    <scope>NUCLEOTIDE SEQUENCE [LARGE SCALE GENOMIC DNA]</scope>
    <source>
        <strain evidence="3 4">YLB-02</strain>
    </source>
</reference>
<dbReference type="PANTHER" id="PTHR34784">
    <property type="entry name" value="50S RIBOSOMAL PROTEIN L34"/>
    <property type="match status" value="1"/>
</dbReference>
<keyword evidence="2" id="KW-0342">GTP-binding</keyword>
<dbReference type="EMBL" id="RCHR01000003">
    <property type="protein sequence ID" value="RLL45101.1"/>
    <property type="molecule type" value="Genomic_DNA"/>
</dbReference>
<dbReference type="Pfam" id="PF09585">
    <property type="entry name" value="Lin0512_fam"/>
    <property type="match status" value="1"/>
</dbReference>
<dbReference type="PANTHER" id="PTHR34784:SF1">
    <property type="entry name" value="50S RIBOSOMAL PROTEIN L34"/>
    <property type="match status" value="1"/>
</dbReference>
<proteinExistence type="predicted"/>
<name>A0A498D8Z6_9BACI</name>
<comment type="caution">
    <text evidence="3">The sequence shown here is derived from an EMBL/GenBank/DDBJ whole genome shotgun (WGS) entry which is preliminary data.</text>
</comment>
<dbReference type="InterPro" id="IPR011719">
    <property type="entry name" value="CHP02058"/>
</dbReference>
<evidence type="ECO:0000313" key="4">
    <source>
        <dbReference type="Proteomes" id="UP000270219"/>
    </source>
</evidence>
<evidence type="ECO:0000313" key="3">
    <source>
        <dbReference type="EMBL" id="RLL45101.1"/>
    </source>
</evidence>
<sequence length="119" mass="12816">MDKILFIQTGTGIDMHGQDITNAAVKAVDNAINFNSMPGIEAALPNQSLDNMKVKVKLAVPRNLDQLDKAEVTKSIPFGKVEIEVMEGGMATTSGIILEEEGDSNEMMYLVNAAVEVGY</sequence>
<dbReference type="AlphaFoldDB" id="A0A498D8Z6"/>
<gene>
    <name evidence="3" type="ORF">D8M04_09535</name>
</gene>
<evidence type="ECO:0000256" key="1">
    <source>
        <dbReference type="ARBA" id="ARBA00022741"/>
    </source>
</evidence>
<protein>
    <recommendedName>
        <fullName evidence="5">Lin0512 family protein</fullName>
    </recommendedName>
</protein>
<evidence type="ECO:0008006" key="5">
    <source>
        <dbReference type="Google" id="ProtNLM"/>
    </source>
</evidence>
<keyword evidence="1" id="KW-0547">Nucleotide-binding</keyword>
<dbReference type="Proteomes" id="UP000270219">
    <property type="component" value="Unassembled WGS sequence"/>
</dbReference>
<dbReference type="GO" id="GO:0005525">
    <property type="term" value="F:GTP binding"/>
    <property type="evidence" value="ECO:0007669"/>
    <property type="project" value="UniProtKB-KW"/>
</dbReference>
<evidence type="ECO:0000256" key="2">
    <source>
        <dbReference type="ARBA" id="ARBA00023134"/>
    </source>
</evidence>